<evidence type="ECO:0000259" key="3">
    <source>
        <dbReference type="Pfam" id="PF01849"/>
    </source>
</evidence>
<dbReference type="PANTHER" id="PTHR10351">
    <property type="entry name" value="TRANSCRIPTION FACTOR BTF3 FAMILY MEMBER"/>
    <property type="match status" value="1"/>
</dbReference>
<dbReference type="EMBL" id="KE161260">
    <property type="protein sequence ID" value="EPQ02792.1"/>
    <property type="molecule type" value="Genomic_DNA"/>
</dbReference>
<feature type="domain" description="NAC-A/B" evidence="3">
    <location>
        <begin position="3"/>
        <end position="33"/>
    </location>
</feature>
<sequence>MAEDDGVVTYFNNPKIQAFLSANTFTVTAHAEAKPFTEKLPGISCQLGADSLTSFRNLAEQFPGRVLDSKAPKPEDIEEEDDDVPHLVENFDDASNNEAN</sequence>
<comment type="similarity">
    <text evidence="1">Belongs to the NAC-beta family.</text>
</comment>
<accession>S7P5C8</accession>
<dbReference type="InterPro" id="IPR038187">
    <property type="entry name" value="NAC_A/B_dom_sf"/>
</dbReference>
<evidence type="ECO:0000256" key="2">
    <source>
        <dbReference type="SAM" id="MobiDB-lite"/>
    </source>
</evidence>
<dbReference type="Proteomes" id="UP000052978">
    <property type="component" value="Unassembled WGS sequence"/>
</dbReference>
<evidence type="ECO:0000313" key="5">
    <source>
        <dbReference type="Proteomes" id="UP000052978"/>
    </source>
</evidence>
<reference evidence="4 5" key="1">
    <citation type="journal article" date="2013" name="Nat. Commun.">
        <title>Genome analysis reveals insights into physiology and longevity of the Brandt's bat Myotis brandtii.</title>
        <authorList>
            <person name="Seim I."/>
            <person name="Fang X."/>
            <person name="Xiong Z."/>
            <person name="Lobanov A.V."/>
            <person name="Huang Z."/>
            <person name="Ma S."/>
            <person name="Feng Y."/>
            <person name="Turanov A.A."/>
            <person name="Zhu Y."/>
            <person name="Lenz T.L."/>
            <person name="Gerashchenko M.V."/>
            <person name="Fan D."/>
            <person name="Hee Yim S."/>
            <person name="Yao X."/>
            <person name="Jordan D."/>
            <person name="Xiong Y."/>
            <person name="Ma Y."/>
            <person name="Lyapunov A.N."/>
            <person name="Chen G."/>
            <person name="Kulakova O.I."/>
            <person name="Sun Y."/>
            <person name="Lee S.G."/>
            <person name="Bronson R.T."/>
            <person name="Moskalev A.A."/>
            <person name="Sunyaev S.R."/>
            <person name="Zhang G."/>
            <person name="Krogh A."/>
            <person name="Wang J."/>
            <person name="Gladyshev V.N."/>
        </authorList>
    </citation>
    <scope>NUCLEOTIDE SEQUENCE [LARGE SCALE GENOMIC DNA]</scope>
</reference>
<dbReference type="Pfam" id="PF01849">
    <property type="entry name" value="NAC"/>
    <property type="match status" value="1"/>
</dbReference>
<proteinExistence type="inferred from homology"/>
<feature type="region of interest" description="Disordered" evidence="2">
    <location>
        <begin position="66"/>
        <end position="100"/>
    </location>
</feature>
<protein>
    <submittedName>
        <fullName evidence="4">Transcription factor BTF3 like protein 4</fullName>
    </submittedName>
</protein>
<dbReference type="KEGG" id="myb:102243107"/>
<dbReference type="eggNOG" id="KOG2240">
    <property type="taxonomic scope" value="Eukaryota"/>
</dbReference>
<keyword evidence="5" id="KW-1185">Reference proteome</keyword>
<dbReference type="Gene3D" id="2.20.70.30">
    <property type="entry name" value="Nascent polypeptide-associated complex domain"/>
    <property type="match status" value="1"/>
</dbReference>
<evidence type="ECO:0000256" key="1">
    <source>
        <dbReference type="ARBA" id="ARBA00005296"/>
    </source>
</evidence>
<dbReference type="InterPro" id="IPR002715">
    <property type="entry name" value="Nas_poly-pep-assoc_cplx_dom"/>
</dbReference>
<gene>
    <name evidence="4" type="ORF">D623_10005407</name>
</gene>
<evidence type="ECO:0000313" key="4">
    <source>
        <dbReference type="EMBL" id="EPQ02792.1"/>
    </source>
</evidence>
<dbReference type="AlphaFoldDB" id="S7P5C8"/>
<dbReference type="InterPro" id="IPR039370">
    <property type="entry name" value="BTF3"/>
</dbReference>
<organism evidence="4 5">
    <name type="scientific">Myotis brandtii</name>
    <name type="common">Brandt's bat</name>
    <dbReference type="NCBI Taxonomy" id="109478"/>
    <lineage>
        <taxon>Eukaryota</taxon>
        <taxon>Metazoa</taxon>
        <taxon>Chordata</taxon>
        <taxon>Craniata</taxon>
        <taxon>Vertebrata</taxon>
        <taxon>Euteleostomi</taxon>
        <taxon>Mammalia</taxon>
        <taxon>Eutheria</taxon>
        <taxon>Laurasiatheria</taxon>
        <taxon>Chiroptera</taxon>
        <taxon>Yangochiroptera</taxon>
        <taxon>Vespertilionidae</taxon>
        <taxon>Myotis</taxon>
    </lineage>
</organism>
<name>S7P5C8_MYOBR</name>